<comment type="subunit">
    <text evidence="3">May form heteromers.</text>
</comment>
<comment type="caution">
    <text evidence="24">The sequence shown here is derived from an EMBL/GenBank/DDBJ whole genome shotgun (WGS) entry which is preliminary data.</text>
</comment>
<keyword evidence="5" id="KW-1003">Cell membrane</keyword>
<evidence type="ECO:0000256" key="5">
    <source>
        <dbReference type="ARBA" id="ARBA00022475"/>
    </source>
</evidence>
<dbReference type="FunFam" id="3.40.190.10:FF:000103">
    <property type="entry name" value="Glutamate receptor"/>
    <property type="match status" value="1"/>
</dbReference>
<dbReference type="SUPFAM" id="SSF53850">
    <property type="entry name" value="Periplasmic binding protein-like II"/>
    <property type="match status" value="1"/>
</dbReference>
<comment type="similarity">
    <text evidence="2 16">Belongs to the glutamate-gated ion channel (TC 1.A.10.1) family.</text>
</comment>
<dbReference type="Pfam" id="PF10613">
    <property type="entry name" value="Lig_chan-Glu_bd"/>
    <property type="match status" value="1"/>
</dbReference>
<comment type="function">
    <text evidence="16">Glutamate-gated receptor that probably acts as non-selective cation channel.</text>
</comment>
<keyword evidence="13 16" id="KW-1071">Ligand-gated ion channel</keyword>
<dbReference type="InterPro" id="IPR001828">
    <property type="entry name" value="ANF_lig-bd_rcpt"/>
</dbReference>
<dbReference type="SMART" id="SM00079">
    <property type="entry name" value="PBPe"/>
    <property type="match status" value="1"/>
</dbReference>
<evidence type="ECO:0000256" key="2">
    <source>
        <dbReference type="ARBA" id="ARBA00008685"/>
    </source>
</evidence>
<dbReference type="EMBL" id="JANAVB010011399">
    <property type="protein sequence ID" value="KAJ6837327.1"/>
    <property type="molecule type" value="Genomic_DNA"/>
</dbReference>
<dbReference type="Gene3D" id="3.40.190.10">
    <property type="entry name" value="Periplasmic binding protein-like II"/>
    <property type="match status" value="2"/>
</dbReference>
<feature type="compositionally biased region" description="Polar residues" evidence="20">
    <location>
        <begin position="858"/>
        <end position="871"/>
    </location>
</feature>
<evidence type="ECO:0000256" key="11">
    <source>
        <dbReference type="ARBA" id="ARBA00023170"/>
    </source>
</evidence>
<feature type="region of interest" description="Disordered" evidence="20">
    <location>
        <begin position="849"/>
        <end position="871"/>
    </location>
</feature>
<evidence type="ECO:0000256" key="16">
    <source>
        <dbReference type="PIRNR" id="PIRNR037090"/>
    </source>
</evidence>
<evidence type="ECO:0000256" key="19">
    <source>
        <dbReference type="PIRSR" id="PIRSR601508-2"/>
    </source>
</evidence>
<gene>
    <name evidence="24" type="ORF">M6B38_122300</name>
</gene>
<proteinExistence type="inferred from homology"/>
<dbReference type="SUPFAM" id="SSF53822">
    <property type="entry name" value="Periplasmic binding protein-like I"/>
    <property type="match status" value="1"/>
</dbReference>
<feature type="signal peptide" evidence="22">
    <location>
        <begin position="1"/>
        <end position="23"/>
    </location>
</feature>
<evidence type="ECO:0000256" key="15">
    <source>
        <dbReference type="ARBA" id="ARBA00049638"/>
    </source>
</evidence>
<dbReference type="Pfam" id="PF00060">
    <property type="entry name" value="Lig_chan"/>
    <property type="match status" value="1"/>
</dbReference>
<keyword evidence="4 16" id="KW-0813">Transport</keyword>
<name>A0AAX6H9Q6_IRIPA</name>
<evidence type="ECO:0000256" key="8">
    <source>
        <dbReference type="ARBA" id="ARBA00022989"/>
    </source>
</evidence>
<dbReference type="Pfam" id="PF01094">
    <property type="entry name" value="ANF_receptor"/>
    <property type="match status" value="1"/>
</dbReference>
<feature type="domain" description="Ionotropic glutamate receptor C-terminal" evidence="23">
    <location>
        <begin position="386"/>
        <end position="736"/>
    </location>
</feature>
<dbReference type="InterPro" id="IPR015683">
    <property type="entry name" value="Ionotropic_Glu_rcpt"/>
</dbReference>
<evidence type="ECO:0000313" key="24">
    <source>
        <dbReference type="EMBL" id="KAJ6837327.1"/>
    </source>
</evidence>
<feature type="site" description="Interaction with the cone snail toxin Con-ikot-ikot" evidence="19">
    <location>
        <position position="719"/>
    </location>
</feature>
<evidence type="ECO:0000256" key="10">
    <source>
        <dbReference type="ARBA" id="ARBA00023136"/>
    </source>
</evidence>
<feature type="transmembrane region" description="Helical" evidence="21">
    <location>
        <begin position="757"/>
        <end position="781"/>
    </location>
</feature>
<comment type="function">
    <text evidence="15">Glutamate-gated receptor that probably acts as a non-selective cation channel. May be involved in light-signal transduction and calcium homeostasis via the regulation of calcium influx into cells.</text>
</comment>
<keyword evidence="11 16" id="KW-0675">Receptor</keyword>
<accession>A0AAX6H9Q6</accession>
<reference evidence="24" key="2">
    <citation type="submission" date="2023-04" db="EMBL/GenBank/DDBJ databases">
        <authorList>
            <person name="Bruccoleri R.E."/>
            <person name="Oakeley E.J."/>
            <person name="Faust A.-M."/>
            <person name="Dessus-Babus S."/>
            <person name="Altorfer M."/>
            <person name="Burckhardt D."/>
            <person name="Oertli M."/>
            <person name="Naumann U."/>
            <person name="Petersen F."/>
            <person name="Wong J."/>
        </authorList>
    </citation>
    <scope>NUCLEOTIDE SEQUENCE</scope>
    <source>
        <strain evidence="24">GSM-AAB239-AS_SAM_17_03QT</strain>
        <tissue evidence="24">Leaf</tissue>
    </source>
</reference>
<comment type="subcellular location">
    <subcellularLocation>
        <location evidence="1">Cell membrane</location>
        <topology evidence="1">Multi-pass membrane protein</topology>
    </subcellularLocation>
    <subcellularLocation>
        <location evidence="16">Membrane</location>
    </subcellularLocation>
</comment>
<evidence type="ECO:0000256" key="4">
    <source>
        <dbReference type="ARBA" id="ARBA00022448"/>
    </source>
</evidence>
<keyword evidence="25" id="KW-1185">Reference proteome</keyword>
<evidence type="ECO:0000256" key="20">
    <source>
        <dbReference type="SAM" id="MobiDB-lite"/>
    </source>
</evidence>
<dbReference type="InterPro" id="IPR019594">
    <property type="entry name" value="Glu/Gly-bd"/>
</dbReference>
<dbReference type="Gene3D" id="1.10.287.70">
    <property type="match status" value="1"/>
</dbReference>
<evidence type="ECO:0000259" key="23">
    <source>
        <dbReference type="SMART" id="SM00079"/>
    </source>
</evidence>
<dbReference type="GO" id="GO:0038023">
    <property type="term" value="F:signaling receptor activity"/>
    <property type="evidence" value="ECO:0007669"/>
    <property type="project" value="InterPro"/>
</dbReference>
<dbReference type="GO" id="GO:0005886">
    <property type="term" value="C:plasma membrane"/>
    <property type="evidence" value="ECO:0007669"/>
    <property type="project" value="UniProtKB-SubCell"/>
</dbReference>
<keyword evidence="8 21" id="KW-1133">Transmembrane helix</keyword>
<evidence type="ECO:0000313" key="25">
    <source>
        <dbReference type="Proteomes" id="UP001140949"/>
    </source>
</evidence>
<keyword evidence="9 16" id="KW-0406">Ion transport</keyword>
<evidence type="ECO:0000256" key="17">
    <source>
        <dbReference type="PIRSR" id="PIRSR037090-50"/>
    </source>
</evidence>
<dbReference type="PIRSF" id="PIRSF037090">
    <property type="entry name" value="Iontro_Glu-like_rcpt_pln"/>
    <property type="match status" value="1"/>
</dbReference>
<feature type="chain" id="PRO_5043679898" description="Glutamate receptor" evidence="22">
    <location>
        <begin position="24"/>
        <end position="871"/>
    </location>
</feature>
<feature type="transmembrane region" description="Helical" evidence="21">
    <location>
        <begin position="516"/>
        <end position="534"/>
    </location>
</feature>
<feature type="disulfide bond" evidence="17">
    <location>
        <begin position="684"/>
        <end position="740"/>
    </location>
</feature>
<keyword evidence="17" id="KW-1015">Disulfide bond</keyword>
<dbReference type="InterPro" id="IPR001508">
    <property type="entry name" value="Iono_Glu_rcpt_met"/>
</dbReference>
<dbReference type="AlphaFoldDB" id="A0AAX6H9Q6"/>
<dbReference type="CDD" id="cd13686">
    <property type="entry name" value="GluR_Plant"/>
    <property type="match status" value="1"/>
</dbReference>
<evidence type="ECO:0000256" key="21">
    <source>
        <dbReference type="SAM" id="Phobius"/>
    </source>
</evidence>
<evidence type="ECO:0000256" key="13">
    <source>
        <dbReference type="ARBA" id="ARBA00023286"/>
    </source>
</evidence>
<evidence type="ECO:0000256" key="22">
    <source>
        <dbReference type="SAM" id="SignalP"/>
    </source>
</evidence>
<dbReference type="PRINTS" id="PR00177">
    <property type="entry name" value="NMDARECEPTOR"/>
</dbReference>
<dbReference type="Gene3D" id="3.40.50.2300">
    <property type="match status" value="2"/>
</dbReference>
<dbReference type="InterPro" id="IPR017103">
    <property type="entry name" value="Iontropic_Glu_rcpt_pln"/>
</dbReference>
<keyword evidence="12" id="KW-0325">Glycoprotein</keyword>
<feature type="binding site" evidence="18">
    <location>
        <position position="476"/>
    </location>
    <ligand>
        <name>L-glutamate</name>
        <dbReference type="ChEBI" id="CHEBI:29985"/>
    </ligand>
</feature>
<evidence type="ECO:0000256" key="3">
    <source>
        <dbReference type="ARBA" id="ARBA00011095"/>
    </source>
</evidence>
<keyword evidence="7 22" id="KW-0732">Signal</keyword>
<dbReference type="FunFam" id="1.10.287.70:FF:000037">
    <property type="entry name" value="Glutamate receptor"/>
    <property type="match status" value="1"/>
</dbReference>
<dbReference type="InterPro" id="IPR001320">
    <property type="entry name" value="Iontro_rcpt_C"/>
</dbReference>
<protein>
    <recommendedName>
        <fullName evidence="16">Glutamate receptor</fullName>
    </recommendedName>
</protein>
<sequence>MRNQLLCSLFFLCFLLHPFLCHGSPTQVDVGVILDLATTTGKTRLASINMSLSDYYAQRRNFSSRLVLHVRDSRGDILTASEEAIELIKSTKVNAILGPQTADASPYLAALCTKHQIPVLSLSLSLSATSTFAESAAIAAFVSTFRWKSTVLIHSPTSSLTHPLISSLATLNIHLANIVPVDPSITDGQIEAHLRQMESLPTRVFIVDVAPATLASRLFSNVKAAGMMGRAYTWILASELAGSIGSELDPDLLQGAVGIRPWVPKTTRIKDFKKRFRRENQGLEPGTSDLHAYDTAYALAAAAESWKDRPGSSLLDSILETELDGMSSGRFKLLDGPTEFEAVNVVGEKERTVGKWTAEDGFVLFAAIVWPGESTAVPKGWEKKLRIGVPGKVEPGFRSFLWVERDNRTGHVTASGFVIEVFEAAVAELGYALPFEYVAFLDAEGRTAGDYNDLVRQVYLEKYDAVVGDITITSNRSSYVDFTQPYTVSGVTMVVPVRNHESQNTWIFLKPLTADLWLVSGAFFMFTGTVVWILEHRINEEFRGPPANQLGTVFYFSFSTLVFAQTENVVSNLSRFVVIVWVFVVLILTSSYTASLTSMLTVQQLQPAVAEIGDLIKKGEYVGYLADSFVKGHLLSLGFDKSRLRPYRSPQQYAEALSKGSNNGGVSAIVDEIPYLRVFLKDYCGNYTMAGPTYKTGGLGFAFPKGSSLASDMSTAILKVAEGYKMREIEDRWFGDQNTCNSDGSSVSSSSLGISSFWGLFLITGAASALSLFLFFVSFLYENRHALNRASGSESSVWRRLSAIAKSFDQRDLSFHTFRRSESKDGSMASTREPGRSSFARDLECRTSISSHTHEEGSTCSATPSNFVSGR</sequence>
<dbReference type="GO" id="GO:0015276">
    <property type="term" value="F:ligand-gated monoatomic ion channel activity"/>
    <property type="evidence" value="ECO:0007669"/>
    <property type="project" value="InterPro"/>
</dbReference>
<keyword evidence="10 16" id="KW-0472">Membrane</keyword>
<evidence type="ECO:0000256" key="14">
    <source>
        <dbReference type="ARBA" id="ARBA00023303"/>
    </source>
</evidence>
<evidence type="ECO:0000256" key="1">
    <source>
        <dbReference type="ARBA" id="ARBA00004651"/>
    </source>
</evidence>
<organism evidence="24 25">
    <name type="scientific">Iris pallida</name>
    <name type="common">Sweet iris</name>
    <dbReference type="NCBI Taxonomy" id="29817"/>
    <lineage>
        <taxon>Eukaryota</taxon>
        <taxon>Viridiplantae</taxon>
        <taxon>Streptophyta</taxon>
        <taxon>Embryophyta</taxon>
        <taxon>Tracheophyta</taxon>
        <taxon>Spermatophyta</taxon>
        <taxon>Magnoliopsida</taxon>
        <taxon>Liliopsida</taxon>
        <taxon>Asparagales</taxon>
        <taxon>Iridaceae</taxon>
        <taxon>Iridoideae</taxon>
        <taxon>Irideae</taxon>
        <taxon>Iris</taxon>
    </lineage>
</organism>
<evidence type="ECO:0000256" key="7">
    <source>
        <dbReference type="ARBA" id="ARBA00022729"/>
    </source>
</evidence>
<evidence type="ECO:0000256" key="18">
    <source>
        <dbReference type="PIRSR" id="PIRSR601508-1"/>
    </source>
</evidence>
<evidence type="ECO:0000256" key="9">
    <source>
        <dbReference type="ARBA" id="ARBA00023065"/>
    </source>
</evidence>
<dbReference type="InterPro" id="IPR028082">
    <property type="entry name" value="Peripla_BP_I"/>
</dbReference>
<feature type="site" description="Crucial to convey clamshell closure to channel opening" evidence="19">
    <location>
        <position position="609"/>
    </location>
</feature>
<keyword evidence="6 21" id="KW-0812">Transmembrane</keyword>
<dbReference type="Proteomes" id="UP001140949">
    <property type="component" value="Unassembled WGS sequence"/>
</dbReference>
<feature type="binding site" evidence="18">
    <location>
        <position position="672"/>
    </location>
    <ligand>
        <name>L-glutamate</name>
        <dbReference type="ChEBI" id="CHEBI:29985"/>
    </ligand>
</feature>
<dbReference type="PANTHER" id="PTHR18966">
    <property type="entry name" value="IONOTROPIC GLUTAMATE RECEPTOR"/>
    <property type="match status" value="1"/>
</dbReference>
<keyword evidence="14 16" id="KW-0407">Ion channel</keyword>
<reference evidence="24" key="1">
    <citation type="journal article" date="2023" name="GigaByte">
        <title>Genome assembly of the bearded iris, Iris pallida Lam.</title>
        <authorList>
            <person name="Bruccoleri R.E."/>
            <person name="Oakeley E.J."/>
            <person name="Faust A.M.E."/>
            <person name="Altorfer M."/>
            <person name="Dessus-Babus S."/>
            <person name="Burckhardt D."/>
            <person name="Oertli M."/>
            <person name="Naumann U."/>
            <person name="Petersen F."/>
            <person name="Wong J."/>
        </authorList>
    </citation>
    <scope>NUCLEOTIDE SEQUENCE</scope>
    <source>
        <strain evidence="24">GSM-AAB239-AS_SAM_17_03QT</strain>
    </source>
</reference>
<evidence type="ECO:0000256" key="12">
    <source>
        <dbReference type="ARBA" id="ARBA00023180"/>
    </source>
</evidence>
<evidence type="ECO:0000256" key="6">
    <source>
        <dbReference type="ARBA" id="ARBA00022692"/>
    </source>
</evidence>
<feature type="transmembrane region" description="Helical" evidence="21">
    <location>
        <begin position="576"/>
        <end position="594"/>
    </location>
</feature>
<dbReference type="FunFam" id="3.40.190.10:FF:000195">
    <property type="entry name" value="Glutamate receptor 2.7"/>
    <property type="match status" value="1"/>
</dbReference>
<feature type="binding site" evidence="18">
    <location>
        <position position="471"/>
    </location>
    <ligand>
        <name>L-glutamate</name>
        <dbReference type="ChEBI" id="CHEBI:29985"/>
    </ligand>
</feature>